<sequence>MKQIDLNEFHSQSLFTCKDHLVTKEEFTLHQHSDLDILITNPRPNEMDLPSYYESENYISHTNSTKGLFDKLYQLVKSISLRSKTKLLSYYMNSSDSHLDIGAGTGSLIEAMKMKGYSSIGIEPSDQARSVANQNNLELHSSIASIDPKSSFKTISLFHVLEHLPNLNEDLQKITSLLHQDGRLVIAVPNFNSYDANHYKDHWAGFDVPRHLWHFSKTGISQLAELHNLQLEKVKPMWFDSFYVSLLSEQHKSGKRNWVKAIYIGLRSNLSAIRTKEYSSIIYILRKAK</sequence>
<dbReference type="PANTHER" id="PTHR43861">
    <property type="entry name" value="TRANS-ACONITATE 2-METHYLTRANSFERASE-RELATED"/>
    <property type="match status" value="1"/>
</dbReference>
<gene>
    <name evidence="1" type="ORF">GWK10_09260</name>
</gene>
<evidence type="ECO:0000313" key="1">
    <source>
        <dbReference type="EMBL" id="NER17398.1"/>
    </source>
</evidence>
<evidence type="ECO:0000313" key="2">
    <source>
        <dbReference type="Proteomes" id="UP000474296"/>
    </source>
</evidence>
<keyword evidence="1" id="KW-0489">Methyltransferase</keyword>
<dbReference type="Gene3D" id="3.40.50.150">
    <property type="entry name" value="Vaccinia Virus protein VP39"/>
    <property type="match status" value="1"/>
</dbReference>
<dbReference type="AlphaFoldDB" id="A0A6M0CHH3"/>
<dbReference type="CDD" id="cd02440">
    <property type="entry name" value="AdoMet_MTases"/>
    <property type="match status" value="1"/>
</dbReference>
<comment type="caution">
    <text evidence="1">The sequence shown here is derived from an EMBL/GenBank/DDBJ whole genome shotgun (WGS) entry which is preliminary data.</text>
</comment>
<protein>
    <submittedName>
        <fullName evidence="1">Methyltransferase domain-containing protein</fullName>
    </submittedName>
</protein>
<reference evidence="1 2" key="1">
    <citation type="submission" date="2020-01" db="EMBL/GenBank/DDBJ databases">
        <title>Spongiivirga citrea KCTC 32990T.</title>
        <authorList>
            <person name="Wang G."/>
        </authorList>
    </citation>
    <scope>NUCLEOTIDE SEQUENCE [LARGE SCALE GENOMIC DNA]</scope>
    <source>
        <strain evidence="1 2">KCTC 32990</strain>
    </source>
</reference>
<dbReference type="SUPFAM" id="SSF53335">
    <property type="entry name" value="S-adenosyl-L-methionine-dependent methyltransferases"/>
    <property type="match status" value="1"/>
</dbReference>
<dbReference type="GO" id="GO:0008168">
    <property type="term" value="F:methyltransferase activity"/>
    <property type="evidence" value="ECO:0007669"/>
    <property type="project" value="UniProtKB-KW"/>
</dbReference>
<accession>A0A6M0CHH3</accession>
<proteinExistence type="predicted"/>
<keyword evidence="2" id="KW-1185">Reference proteome</keyword>
<dbReference type="Proteomes" id="UP000474296">
    <property type="component" value="Unassembled WGS sequence"/>
</dbReference>
<dbReference type="Pfam" id="PF13489">
    <property type="entry name" value="Methyltransf_23"/>
    <property type="match status" value="1"/>
</dbReference>
<dbReference type="GO" id="GO:0032259">
    <property type="term" value="P:methylation"/>
    <property type="evidence" value="ECO:0007669"/>
    <property type="project" value="UniProtKB-KW"/>
</dbReference>
<dbReference type="InterPro" id="IPR029063">
    <property type="entry name" value="SAM-dependent_MTases_sf"/>
</dbReference>
<dbReference type="EMBL" id="JAABOQ010000003">
    <property type="protein sequence ID" value="NER17398.1"/>
    <property type="molecule type" value="Genomic_DNA"/>
</dbReference>
<dbReference type="RefSeq" id="WP_164031850.1">
    <property type="nucleotide sequence ID" value="NZ_JAABOQ010000003.1"/>
</dbReference>
<organism evidence="1 2">
    <name type="scientific">Spongiivirga citrea</name>
    <dbReference type="NCBI Taxonomy" id="1481457"/>
    <lineage>
        <taxon>Bacteria</taxon>
        <taxon>Pseudomonadati</taxon>
        <taxon>Bacteroidota</taxon>
        <taxon>Flavobacteriia</taxon>
        <taxon>Flavobacteriales</taxon>
        <taxon>Flavobacteriaceae</taxon>
        <taxon>Spongiivirga</taxon>
    </lineage>
</organism>
<name>A0A6M0CHH3_9FLAO</name>
<keyword evidence="1" id="KW-0808">Transferase</keyword>